<feature type="non-terminal residue" evidence="1">
    <location>
        <position position="1"/>
    </location>
</feature>
<dbReference type="Proteomes" id="UP000011014">
    <property type="component" value="Unassembled WGS sequence"/>
</dbReference>
<evidence type="ECO:0000313" key="1">
    <source>
        <dbReference type="EMBL" id="CBY42415.1"/>
    </source>
</evidence>
<organism evidence="1">
    <name type="scientific">Oikopleura dioica</name>
    <name type="common">Tunicate</name>
    <dbReference type="NCBI Taxonomy" id="34765"/>
    <lineage>
        <taxon>Eukaryota</taxon>
        <taxon>Metazoa</taxon>
        <taxon>Chordata</taxon>
        <taxon>Tunicata</taxon>
        <taxon>Appendicularia</taxon>
        <taxon>Copelata</taxon>
        <taxon>Oikopleuridae</taxon>
        <taxon>Oikopleura</taxon>
    </lineage>
</organism>
<gene>
    <name evidence="1" type="ORF">GSOID_T00026101001</name>
</gene>
<dbReference type="AlphaFoldDB" id="E4Z3Y7"/>
<accession>E4Z3Y7</accession>
<dbReference type="EMBL" id="FN657139">
    <property type="protein sequence ID" value="CBY42415.1"/>
    <property type="molecule type" value="Genomic_DNA"/>
</dbReference>
<name>E4Z3Y7_OIKDI</name>
<proteinExistence type="predicted"/>
<reference evidence="1" key="1">
    <citation type="journal article" date="2010" name="Science">
        <title>Plasticity of animal genome architecture unmasked by rapid evolution of a pelagic tunicate.</title>
        <authorList>
            <person name="Denoeud F."/>
            <person name="Henriet S."/>
            <person name="Mungpakdee S."/>
            <person name="Aury J.M."/>
            <person name="Da Silva C."/>
            <person name="Brinkmann H."/>
            <person name="Mikhaleva J."/>
            <person name="Olsen L.C."/>
            <person name="Jubin C."/>
            <person name="Canestro C."/>
            <person name="Bouquet J.M."/>
            <person name="Danks G."/>
            <person name="Poulain J."/>
            <person name="Campsteijn C."/>
            <person name="Adamski M."/>
            <person name="Cross I."/>
            <person name="Yadetie F."/>
            <person name="Muffato M."/>
            <person name="Louis A."/>
            <person name="Butcher S."/>
            <person name="Tsagkogeorga G."/>
            <person name="Konrad A."/>
            <person name="Singh S."/>
            <person name="Jensen M.F."/>
            <person name="Cong E.H."/>
            <person name="Eikeseth-Otteraa H."/>
            <person name="Noel B."/>
            <person name="Anthouard V."/>
            <person name="Porcel B.M."/>
            <person name="Kachouri-Lafond R."/>
            <person name="Nishino A."/>
            <person name="Ugolini M."/>
            <person name="Chourrout P."/>
            <person name="Nishida H."/>
            <person name="Aasland R."/>
            <person name="Huzurbazar S."/>
            <person name="Westhof E."/>
            <person name="Delsuc F."/>
            <person name="Lehrach H."/>
            <person name="Reinhardt R."/>
            <person name="Weissenbach J."/>
            <person name="Roy S.W."/>
            <person name="Artiguenave F."/>
            <person name="Postlethwait J.H."/>
            <person name="Manak J.R."/>
            <person name="Thompson E.M."/>
            <person name="Jaillon O."/>
            <person name="Du Pasquier L."/>
            <person name="Boudinot P."/>
            <person name="Liberles D.A."/>
            <person name="Volff J.N."/>
            <person name="Philippe H."/>
            <person name="Lenhard B."/>
            <person name="Roest Crollius H."/>
            <person name="Wincker P."/>
            <person name="Chourrout D."/>
        </authorList>
    </citation>
    <scope>NUCLEOTIDE SEQUENCE [LARGE SCALE GENOMIC DNA]</scope>
</reference>
<sequence length="439" mass="50775">IQFSSADFAWRWNSRKKDLIRQRRLFDGLFAGNCILAKFQLVFSKMNEHGRFQKTHFQLVPLKRQLIQKGQSFTNAPCFYDFYVSKVFPDILRRESKISRALYSVPNRAEESLFRYCSGFFLREQWRTADLCLSPLNYEVMELDLANETIYGMVPARDFGQIESENDIGFGQLRRGYFFLRPNANVRRNLATSASHPLFDGKVGHMMASLFDHGTRTFSVTGAHRCFSDQFSDCSGKTSVCGQSEPFRMSDASHVAESFFQYYNEEVHEMWRDTKTRILDEEHDFIHLQQHGMARRENSDGFISNAVVTSASAGYLPKFDGGSANKMAKFMTEKVKEHGEKEGFDPMYSYIIRSCNSKGTAKDENYAALCAGTNTLGRFINRNRDEIDFNTAHELSCKEYGDEEVIKSKNQFIHFEATDLWRNNVDFMTQCFKEFFPTT</sequence>
<protein>
    <submittedName>
        <fullName evidence="1">Uncharacterized protein</fullName>
    </submittedName>
</protein>